<feature type="transmembrane region" description="Helical" evidence="11">
    <location>
        <begin position="809"/>
        <end position="842"/>
    </location>
</feature>
<dbReference type="Gene3D" id="1.20.1560.10">
    <property type="entry name" value="ABC transporter type 1, transmembrane domain"/>
    <property type="match status" value="2"/>
</dbReference>
<feature type="region of interest" description="Disordered" evidence="10">
    <location>
        <begin position="695"/>
        <end position="739"/>
    </location>
</feature>
<evidence type="ECO:0000256" key="4">
    <source>
        <dbReference type="ARBA" id="ARBA00022692"/>
    </source>
</evidence>
<evidence type="ECO:0000259" key="12">
    <source>
        <dbReference type="PROSITE" id="PS50893"/>
    </source>
</evidence>
<dbReference type="InterPro" id="IPR044746">
    <property type="entry name" value="ABCC_6TM_D1"/>
</dbReference>
<evidence type="ECO:0000256" key="1">
    <source>
        <dbReference type="ARBA" id="ARBA00004141"/>
    </source>
</evidence>
<feature type="transmembrane region" description="Helical" evidence="11">
    <location>
        <begin position="904"/>
        <end position="922"/>
    </location>
</feature>
<protein>
    <submittedName>
        <fullName evidence="14">Uncharacterized protein</fullName>
    </submittedName>
</protein>
<dbReference type="PANTHER" id="PTHR24223:SF440">
    <property type="match status" value="1"/>
</dbReference>
<dbReference type="GO" id="GO:0005524">
    <property type="term" value="F:ATP binding"/>
    <property type="evidence" value="ECO:0007669"/>
    <property type="project" value="UniProtKB-KW"/>
</dbReference>
<feature type="domain" description="ABC transmembrane type-1" evidence="13">
    <location>
        <begin position="152"/>
        <end position="419"/>
    </location>
</feature>
<evidence type="ECO:0000259" key="13">
    <source>
        <dbReference type="PROSITE" id="PS50929"/>
    </source>
</evidence>
<feature type="transmembrane region" description="Helical" evidence="11">
    <location>
        <begin position="878"/>
        <end position="898"/>
    </location>
</feature>
<sequence>MANEESENKLHEPLLPQEKTIANPQFEVKGDSTHTEEVSQVPYVETGKYLDESLENAPTTDYAQAGIISTIFIYWLGYLLEVGANKTLVKDDVPLLVPEDRASVLYEEFSANWSLLASVEEPNAVRRTLMKLFWKPFCRIGLIALTKLSVLFVGPILIQSFVDVTGGNEKFKHEKYVLVLGLFLAKCIEVIATHQFTFQCNRLGMKVRSVLLSAVYRKSLRISSFARQSHGLGQIVNYVSVDAQQMNDAVIQLHNVWMIPSQFIVALCILFYVVGLSAVSGVAVMCLTAAITLWGSNKMGVFQGDIMKGRDWRMRATIEALNSMKIIKLQAWDKKFLGNIERARQAEYRALSGYLYITALNIFALWLTPLCSCVAIFTCVVILGRKGLTASVAFTTIATLRILQQSLRILPNCLIALSQASISLARIERFMWSDELKADSVEKLPRGGDVAVTVYGGTFKWSDEELALPNLHDINLQVAPGSLVAVVGKVGAGKSSLLSALLGDIPKISGTVKVWGTTAYVPQQAWIQNGTIEQNILFGRPMNKILYERVIRTCALTIDLAQLEFGDQTEIGERGLNLSGGQKQRIQLARAVYQDCDIYLLDDVFSAVDAQTGSELFRECIVGALSGKTVILVTHQVEFLPVADQILVMRDGKIVQSGKYDDILTGGTDIKALVEATNEGLDKVNRQGAERINPIVEESKSPLSDDDEDAKEASKTKTFSRKASQQEAEPVRKAEEGSARLIKEEEREAGKVGARVYWMYFTRGYGGLLLFVVLIVQTIWQGLHIAGDYWVAYGSSTEELNLKDSKRFILIYGVLAFSCAIFVLFRAVIVAFMGLTIGQSFYLGMLRSMFRAPMSFFDTTPTGRILSRSSTDQATTDIFVPTLGGIMLVYIFQLMGVIFVTVQITWQMCGLLVPVAIIYYRYQTYFLATSRELTRVDALTKAPIIHHFTETVSGSVTIRCFGQQARFIQLIVDRIDSNLRMDFHSKAASEWVGLRMEMIGVFVFCITSLSLVTLPLGLIKPELVGLSLTYGMSLNSTLFATVWIFCNLENRMIAIERIDQYTRLSSEAELEVEERRPPTQWPDRGAIVFQNLKLRYRPETPLVLKGISLSIEGGHKIGVVGRTGGGKSTLILALFRIVEAAEGRIIIDGLDISTLGLNDLRSRLSIIPQDPALFSGTVRSNIDPLGKHTDEEIWGALGKCQLSEVVRQLPGKLDSTVLANGENWSLGQRQLFCLGRVLLKHSRILVLDEATASVDSQTDAVMQKVIRKEFESSTVVSIAHRIPTVMDADRVLVLDAGRVKEYGSPSSLLDDPNSGFSGLVHEYSARSASYVDLVTLD</sequence>
<feature type="domain" description="ABC transporter" evidence="12">
    <location>
        <begin position="436"/>
        <end position="676"/>
    </location>
</feature>
<comment type="subcellular location">
    <subcellularLocation>
        <location evidence="1">Membrane</location>
        <topology evidence="1">Multi-pass membrane protein</topology>
    </subcellularLocation>
</comment>
<feature type="domain" description="ABC transmembrane type-1" evidence="13">
    <location>
        <begin position="771"/>
        <end position="1050"/>
    </location>
</feature>
<evidence type="ECO:0000256" key="9">
    <source>
        <dbReference type="ARBA" id="ARBA00023136"/>
    </source>
</evidence>
<dbReference type="CDD" id="cd18579">
    <property type="entry name" value="ABC_6TM_ABCC_D1"/>
    <property type="match status" value="1"/>
</dbReference>
<feature type="transmembrane region" description="Helical" evidence="11">
    <location>
        <begin position="757"/>
        <end position="780"/>
    </location>
</feature>
<feature type="transmembrane region" description="Helical" evidence="11">
    <location>
        <begin position="136"/>
        <end position="158"/>
    </location>
</feature>
<evidence type="ECO:0000256" key="2">
    <source>
        <dbReference type="ARBA" id="ARBA00009726"/>
    </source>
</evidence>
<evidence type="ECO:0000256" key="6">
    <source>
        <dbReference type="ARBA" id="ARBA00022741"/>
    </source>
</evidence>
<accession>A0ABD3I2I9</accession>
<evidence type="ECO:0000256" key="10">
    <source>
        <dbReference type="SAM" id="MobiDB-lite"/>
    </source>
</evidence>
<dbReference type="InterPro" id="IPR027417">
    <property type="entry name" value="P-loop_NTPase"/>
</dbReference>
<dbReference type="FunFam" id="1.20.1560.10:FF:000002">
    <property type="entry name" value="ABC transporter C family member 5"/>
    <property type="match status" value="1"/>
</dbReference>
<dbReference type="SMART" id="SM00382">
    <property type="entry name" value="AAA"/>
    <property type="match status" value="2"/>
</dbReference>
<organism evidence="14 15">
    <name type="scientific">Riccia sorocarpa</name>
    <dbReference type="NCBI Taxonomy" id="122646"/>
    <lineage>
        <taxon>Eukaryota</taxon>
        <taxon>Viridiplantae</taxon>
        <taxon>Streptophyta</taxon>
        <taxon>Embryophyta</taxon>
        <taxon>Marchantiophyta</taxon>
        <taxon>Marchantiopsida</taxon>
        <taxon>Marchantiidae</taxon>
        <taxon>Marchantiales</taxon>
        <taxon>Ricciaceae</taxon>
        <taxon>Riccia</taxon>
    </lineage>
</organism>
<evidence type="ECO:0000256" key="5">
    <source>
        <dbReference type="ARBA" id="ARBA00022737"/>
    </source>
</evidence>
<keyword evidence="4 11" id="KW-0812">Transmembrane</keyword>
<keyword evidence="3" id="KW-0813">Transport</keyword>
<dbReference type="InterPro" id="IPR011527">
    <property type="entry name" value="ABC1_TM_dom"/>
</dbReference>
<feature type="transmembrane region" description="Helical" evidence="11">
    <location>
        <begin position="62"/>
        <end position="80"/>
    </location>
</feature>
<dbReference type="CDD" id="cd03250">
    <property type="entry name" value="ABCC_MRP_domain1"/>
    <property type="match status" value="1"/>
</dbReference>
<dbReference type="FunFam" id="3.40.50.300:FF:000508">
    <property type="entry name" value="ABC transporter C family member 5"/>
    <property type="match status" value="1"/>
</dbReference>
<evidence type="ECO:0000256" key="8">
    <source>
        <dbReference type="ARBA" id="ARBA00022989"/>
    </source>
</evidence>
<dbReference type="InterPro" id="IPR003439">
    <property type="entry name" value="ABC_transporter-like_ATP-bd"/>
</dbReference>
<dbReference type="GO" id="GO:0016020">
    <property type="term" value="C:membrane"/>
    <property type="evidence" value="ECO:0007669"/>
    <property type="project" value="UniProtKB-SubCell"/>
</dbReference>
<evidence type="ECO:0000313" key="15">
    <source>
        <dbReference type="Proteomes" id="UP001633002"/>
    </source>
</evidence>
<dbReference type="InterPro" id="IPR044726">
    <property type="entry name" value="ABCC_6TM_D2"/>
</dbReference>
<dbReference type="CDD" id="cd03244">
    <property type="entry name" value="ABCC_MRP_domain2"/>
    <property type="match status" value="1"/>
</dbReference>
<evidence type="ECO:0000256" key="7">
    <source>
        <dbReference type="ARBA" id="ARBA00022840"/>
    </source>
</evidence>
<name>A0ABD3I2I9_9MARC</name>
<keyword evidence="7" id="KW-0067">ATP-binding</keyword>
<dbReference type="Gene3D" id="3.40.50.300">
    <property type="entry name" value="P-loop containing nucleotide triphosphate hydrolases"/>
    <property type="match status" value="2"/>
</dbReference>
<dbReference type="InterPro" id="IPR036640">
    <property type="entry name" value="ABC1_TM_sf"/>
</dbReference>
<feature type="transmembrane region" description="Helical" evidence="11">
    <location>
        <begin position="999"/>
        <end position="1018"/>
    </location>
</feature>
<dbReference type="SUPFAM" id="SSF90123">
    <property type="entry name" value="ABC transporter transmembrane region"/>
    <property type="match status" value="2"/>
</dbReference>
<feature type="domain" description="ABC transporter" evidence="12">
    <location>
        <begin position="1087"/>
        <end position="1321"/>
    </location>
</feature>
<dbReference type="Proteomes" id="UP001633002">
    <property type="component" value="Unassembled WGS sequence"/>
</dbReference>
<dbReference type="Pfam" id="PF00664">
    <property type="entry name" value="ABC_membrane"/>
    <property type="match status" value="2"/>
</dbReference>
<dbReference type="CDD" id="cd18580">
    <property type="entry name" value="ABC_6TM_ABCC_D2"/>
    <property type="match status" value="1"/>
</dbReference>
<keyword evidence="8 11" id="KW-1133">Transmembrane helix</keyword>
<feature type="transmembrane region" description="Helical" evidence="11">
    <location>
        <begin position="263"/>
        <end position="294"/>
    </location>
</feature>
<feature type="transmembrane region" description="Helical" evidence="11">
    <location>
        <begin position="354"/>
        <end position="383"/>
    </location>
</feature>
<dbReference type="SUPFAM" id="SSF52540">
    <property type="entry name" value="P-loop containing nucleoside triphosphate hydrolases"/>
    <property type="match status" value="2"/>
</dbReference>
<gene>
    <name evidence="14" type="ORF">R1sor_011375</name>
</gene>
<evidence type="ECO:0000313" key="14">
    <source>
        <dbReference type="EMBL" id="KAL3697299.1"/>
    </source>
</evidence>
<evidence type="ECO:0000256" key="11">
    <source>
        <dbReference type="SAM" id="Phobius"/>
    </source>
</evidence>
<feature type="compositionally biased region" description="Basic and acidic residues" evidence="10">
    <location>
        <begin position="729"/>
        <end position="739"/>
    </location>
</feature>
<comment type="similarity">
    <text evidence="2">Belongs to the ABC transporter superfamily. ABCC family. Conjugate transporter (TC 3.A.1.208) subfamily.</text>
</comment>
<evidence type="ECO:0000256" key="3">
    <source>
        <dbReference type="ARBA" id="ARBA00022448"/>
    </source>
</evidence>
<dbReference type="PROSITE" id="PS00211">
    <property type="entry name" value="ABC_TRANSPORTER_1"/>
    <property type="match status" value="1"/>
</dbReference>
<keyword evidence="9 11" id="KW-0472">Membrane</keyword>
<proteinExistence type="inferred from homology"/>
<dbReference type="PANTHER" id="PTHR24223">
    <property type="entry name" value="ATP-BINDING CASSETTE SUB-FAMILY C"/>
    <property type="match status" value="1"/>
</dbReference>
<reference evidence="14 15" key="1">
    <citation type="submission" date="2024-09" db="EMBL/GenBank/DDBJ databases">
        <title>Chromosome-scale assembly of Riccia sorocarpa.</title>
        <authorList>
            <person name="Paukszto L."/>
        </authorList>
    </citation>
    <scope>NUCLEOTIDE SEQUENCE [LARGE SCALE GENOMIC DNA]</scope>
    <source>
        <strain evidence="14">LP-2024</strain>
        <tissue evidence="14">Aerial parts of the thallus</tissue>
    </source>
</reference>
<keyword evidence="6" id="KW-0547">Nucleotide-binding</keyword>
<keyword evidence="5" id="KW-0677">Repeat</keyword>
<dbReference type="EMBL" id="JBJQOH010000002">
    <property type="protein sequence ID" value="KAL3697299.1"/>
    <property type="molecule type" value="Genomic_DNA"/>
</dbReference>
<keyword evidence="15" id="KW-1185">Reference proteome</keyword>
<dbReference type="PROSITE" id="PS50893">
    <property type="entry name" value="ABC_TRANSPORTER_2"/>
    <property type="match status" value="2"/>
</dbReference>
<dbReference type="FunFam" id="3.40.50.300:FF:000169">
    <property type="entry name" value="ABC transporter C family member 3"/>
    <property type="match status" value="1"/>
</dbReference>
<dbReference type="Pfam" id="PF00005">
    <property type="entry name" value="ABC_tran"/>
    <property type="match status" value="2"/>
</dbReference>
<dbReference type="FunFam" id="1.20.1560.10:FF:000003">
    <property type="entry name" value="ABC transporter C family member 10"/>
    <property type="match status" value="1"/>
</dbReference>
<comment type="caution">
    <text evidence="14">The sequence shown here is derived from an EMBL/GenBank/DDBJ whole genome shotgun (WGS) entry which is preliminary data.</text>
</comment>
<feature type="transmembrane region" description="Helical" evidence="11">
    <location>
        <begin position="178"/>
        <end position="198"/>
    </location>
</feature>
<dbReference type="InterPro" id="IPR003593">
    <property type="entry name" value="AAA+_ATPase"/>
</dbReference>
<feature type="transmembrane region" description="Helical" evidence="11">
    <location>
        <begin position="1030"/>
        <end position="1048"/>
    </location>
</feature>
<dbReference type="InterPro" id="IPR017871">
    <property type="entry name" value="ABC_transporter-like_CS"/>
</dbReference>
<dbReference type="PROSITE" id="PS50929">
    <property type="entry name" value="ABC_TM1F"/>
    <property type="match status" value="2"/>
</dbReference>
<dbReference type="InterPro" id="IPR050173">
    <property type="entry name" value="ABC_transporter_C-like"/>
</dbReference>